<dbReference type="SUPFAM" id="SSF53850">
    <property type="entry name" value="Periplasmic binding protein-like II"/>
    <property type="match status" value="1"/>
</dbReference>
<dbReference type="OrthoDB" id="9813056at2"/>
<dbReference type="Pfam" id="PF00126">
    <property type="entry name" value="HTH_1"/>
    <property type="match status" value="1"/>
</dbReference>
<feature type="domain" description="HTH lysR-type" evidence="5">
    <location>
        <begin position="8"/>
        <end position="65"/>
    </location>
</feature>
<dbReference type="Gene3D" id="3.40.190.290">
    <property type="match status" value="1"/>
</dbReference>
<accession>A0A506UAI4</accession>
<dbReference type="InterPro" id="IPR036388">
    <property type="entry name" value="WH-like_DNA-bd_sf"/>
</dbReference>
<dbReference type="PANTHER" id="PTHR30537">
    <property type="entry name" value="HTH-TYPE TRANSCRIPTIONAL REGULATOR"/>
    <property type="match status" value="1"/>
</dbReference>
<sequence length="307" mass="33692">MPNNRILPPLDGLFTFLAVSRAGGFRAAANRLGVSPSTVSETIARLETELGVPLIIRTTRSINLTEAGRVLAARLEPVIAETRSAIAEATSMDGVVRGRLKLQVPGAVMKDILPPLIDGFLKKNPEVQIEIIVDDQLTDMVTKGCDAGIRYGEHLAQDMIAIPIGPRRQWGALAASPAYLERQGTPANPRAVLDHDCIRLRFASGALTEWEFEKDGETIAIDPPGRMIIGTTGWLGALHLAIAGHGLIMTFRNWLEPHFESGQLVPVLEDWWVPFEGPFLYYSSRLTPRPLRAFIDHITAERKAVPE</sequence>
<evidence type="ECO:0000313" key="6">
    <source>
        <dbReference type="EMBL" id="TPW30111.1"/>
    </source>
</evidence>
<dbReference type="RefSeq" id="WP_141149320.1">
    <property type="nucleotide sequence ID" value="NZ_VHLG01000007.1"/>
</dbReference>
<dbReference type="Proteomes" id="UP000318801">
    <property type="component" value="Unassembled WGS sequence"/>
</dbReference>
<dbReference type="Pfam" id="PF03466">
    <property type="entry name" value="LysR_substrate"/>
    <property type="match status" value="1"/>
</dbReference>
<dbReference type="EMBL" id="VHLG01000007">
    <property type="protein sequence ID" value="TPW30111.1"/>
    <property type="molecule type" value="Genomic_DNA"/>
</dbReference>
<keyword evidence="4" id="KW-0804">Transcription</keyword>
<dbReference type="InterPro" id="IPR005119">
    <property type="entry name" value="LysR_subst-bd"/>
</dbReference>
<comment type="caution">
    <text evidence="6">The sequence shown here is derived from an EMBL/GenBank/DDBJ whole genome shotgun (WGS) entry which is preliminary data.</text>
</comment>
<dbReference type="PROSITE" id="PS50931">
    <property type="entry name" value="HTH_LYSR"/>
    <property type="match status" value="1"/>
</dbReference>
<dbReference type="AlphaFoldDB" id="A0A506UAI4"/>
<dbReference type="GO" id="GO:0003700">
    <property type="term" value="F:DNA-binding transcription factor activity"/>
    <property type="evidence" value="ECO:0007669"/>
    <property type="project" value="InterPro"/>
</dbReference>
<evidence type="ECO:0000256" key="1">
    <source>
        <dbReference type="ARBA" id="ARBA00009437"/>
    </source>
</evidence>
<dbReference type="SUPFAM" id="SSF46785">
    <property type="entry name" value="Winged helix' DNA-binding domain"/>
    <property type="match status" value="1"/>
</dbReference>
<protein>
    <submittedName>
        <fullName evidence="6">LysR family transcriptional regulator</fullName>
    </submittedName>
</protein>
<reference evidence="6 7" key="1">
    <citation type="submission" date="2019-06" db="EMBL/GenBank/DDBJ databases">
        <authorList>
            <person name="Li M."/>
        </authorList>
    </citation>
    <scope>NUCLEOTIDE SEQUENCE [LARGE SCALE GENOMIC DNA]</scope>
    <source>
        <strain evidence="6 7">BGMRC2036</strain>
    </source>
</reference>
<evidence type="ECO:0000256" key="4">
    <source>
        <dbReference type="ARBA" id="ARBA00023163"/>
    </source>
</evidence>
<comment type="similarity">
    <text evidence="1">Belongs to the LysR transcriptional regulatory family.</text>
</comment>
<keyword evidence="3" id="KW-0238">DNA-binding</keyword>
<dbReference type="FunFam" id="1.10.10.10:FF:000001">
    <property type="entry name" value="LysR family transcriptional regulator"/>
    <property type="match status" value="1"/>
</dbReference>
<keyword evidence="7" id="KW-1185">Reference proteome</keyword>
<name>A0A506UAI4_9HYPH</name>
<dbReference type="InterPro" id="IPR058163">
    <property type="entry name" value="LysR-type_TF_proteobact-type"/>
</dbReference>
<dbReference type="InterPro" id="IPR036390">
    <property type="entry name" value="WH_DNA-bd_sf"/>
</dbReference>
<evidence type="ECO:0000313" key="7">
    <source>
        <dbReference type="Proteomes" id="UP000318801"/>
    </source>
</evidence>
<organism evidence="6 7">
    <name type="scientific">Martelella alba</name>
    <dbReference type="NCBI Taxonomy" id="2590451"/>
    <lineage>
        <taxon>Bacteria</taxon>
        <taxon>Pseudomonadati</taxon>
        <taxon>Pseudomonadota</taxon>
        <taxon>Alphaproteobacteria</taxon>
        <taxon>Hyphomicrobiales</taxon>
        <taxon>Aurantimonadaceae</taxon>
        <taxon>Martelella</taxon>
    </lineage>
</organism>
<dbReference type="GO" id="GO:0003677">
    <property type="term" value="F:DNA binding"/>
    <property type="evidence" value="ECO:0007669"/>
    <property type="project" value="UniProtKB-KW"/>
</dbReference>
<keyword evidence="2" id="KW-0805">Transcription regulation</keyword>
<evidence type="ECO:0000259" key="5">
    <source>
        <dbReference type="PROSITE" id="PS50931"/>
    </source>
</evidence>
<dbReference type="Gene3D" id="1.10.10.10">
    <property type="entry name" value="Winged helix-like DNA-binding domain superfamily/Winged helix DNA-binding domain"/>
    <property type="match status" value="1"/>
</dbReference>
<dbReference type="InterPro" id="IPR000847">
    <property type="entry name" value="LysR_HTH_N"/>
</dbReference>
<evidence type="ECO:0000256" key="3">
    <source>
        <dbReference type="ARBA" id="ARBA00023125"/>
    </source>
</evidence>
<proteinExistence type="inferred from homology"/>
<gene>
    <name evidence="6" type="ORF">FJU08_12365</name>
</gene>
<evidence type="ECO:0000256" key="2">
    <source>
        <dbReference type="ARBA" id="ARBA00023015"/>
    </source>
</evidence>
<dbReference type="PANTHER" id="PTHR30537:SF5">
    <property type="entry name" value="HTH-TYPE TRANSCRIPTIONAL ACTIVATOR TTDR-RELATED"/>
    <property type="match status" value="1"/>
</dbReference>